<evidence type="ECO:0000256" key="5">
    <source>
        <dbReference type="ARBA" id="ARBA00022989"/>
    </source>
</evidence>
<accession>A0A5P8MA58</accession>
<dbReference type="InterPro" id="IPR051393">
    <property type="entry name" value="ABC_transporter_permease"/>
</dbReference>
<dbReference type="PROSITE" id="PS50928">
    <property type="entry name" value="ABC_TM1"/>
    <property type="match status" value="1"/>
</dbReference>
<feature type="domain" description="ABC transmembrane type-1" evidence="8">
    <location>
        <begin position="73"/>
        <end position="285"/>
    </location>
</feature>
<evidence type="ECO:0000256" key="4">
    <source>
        <dbReference type="ARBA" id="ARBA00022692"/>
    </source>
</evidence>
<organism evidence="9 10">
    <name type="scientific">Schleiferilactobacillus harbinensis</name>
    <dbReference type="NCBI Taxonomy" id="304207"/>
    <lineage>
        <taxon>Bacteria</taxon>
        <taxon>Bacillati</taxon>
        <taxon>Bacillota</taxon>
        <taxon>Bacilli</taxon>
        <taxon>Lactobacillales</taxon>
        <taxon>Lactobacillaceae</taxon>
        <taxon>Schleiferilactobacillus</taxon>
    </lineage>
</organism>
<dbReference type="Proteomes" id="UP000326779">
    <property type="component" value="Chromosome"/>
</dbReference>
<feature type="transmembrane region" description="Helical" evidence="7">
    <location>
        <begin position="161"/>
        <end position="183"/>
    </location>
</feature>
<comment type="similarity">
    <text evidence="7">Belongs to the binding-protein-dependent transport system permease family.</text>
</comment>
<name>A0A5P8MA58_9LACO</name>
<dbReference type="AlphaFoldDB" id="A0A5P8MA58"/>
<dbReference type="PANTHER" id="PTHR30193">
    <property type="entry name" value="ABC TRANSPORTER PERMEASE PROTEIN"/>
    <property type="match status" value="1"/>
</dbReference>
<dbReference type="PANTHER" id="PTHR30193:SF37">
    <property type="entry name" value="INNER MEMBRANE ABC TRANSPORTER PERMEASE PROTEIN YCJO"/>
    <property type="match status" value="1"/>
</dbReference>
<reference evidence="9 10" key="1">
    <citation type="submission" date="2019-10" db="EMBL/GenBank/DDBJ databases">
        <title>The completed genome of Lactobacillus harbinensis M1.</title>
        <authorList>
            <person name="Zheng Y."/>
        </authorList>
    </citation>
    <scope>NUCLEOTIDE SEQUENCE [LARGE SCALE GENOMIC DNA]</scope>
    <source>
        <strain evidence="9 10">M1</strain>
    </source>
</reference>
<evidence type="ECO:0000256" key="3">
    <source>
        <dbReference type="ARBA" id="ARBA00022475"/>
    </source>
</evidence>
<dbReference type="GO" id="GO:0005886">
    <property type="term" value="C:plasma membrane"/>
    <property type="evidence" value="ECO:0007669"/>
    <property type="project" value="UniProtKB-SubCell"/>
</dbReference>
<dbReference type="EMBL" id="CP045143">
    <property type="protein sequence ID" value="QFR25319.1"/>
    <property type="molecule type" value="Genomic_DNA"/>
</dbReference>
<evidence type="ECO:0000256" key="6">
    <source>
        <dbReference type="ARBA" id="ARBA00023136"/>
    </source>
</evidence>
<sequence length="296" mass="32682">MPEIKVKRRHWFKSALWFLVPSLVIMAVFTYYPMIMTVINSLFATNLTGKAANFVGVGNYVTIFSDPLFFKSLGNTFIFVAVTSVSTIALALILARLATQRLRGAGFFRTAFASTMGVSAAAASILWLFLFNPSVGLISVLLKMIGFAQVNVLTNPTGAMIAVILSSVWMGSGFAFLNLLGALQSVPQDYYDVASLAGWSNWRQTWKITIPMVSPTLFFLIVVEVIGAFKTFTQIDLITGGGPDNTTNFIAYKVYQDAFNYRNIGIASAEAIVLTVIIALATWVQFRFTERKVYYQ</sequence>
<dbReference type="RefSeq" id="WP_152261860.1">
    <property type="nucleotide sequence ID" value="NZ_CP045143.1"/>
</dbReference>
<feature type="transmembrane region" description="Helical" evidence="7">
    <location>
        <begin position="208"/>
        <end position="229"/>
    </location>
</feature>
<dbReference type="KEGG" id="lhb:D1010_17485"/>
<evidence type="ECO:0000256" key="1">
    <source>
        <dbReference type="ARBA" id="ARBA00004651"/>
    </source>
</evidence>
<dbReference type="InterPro" id="IPR035906">
    <property type="entry name" value="MetI-like_sf"/>
</dbReference>
<proteinExistence type="inferred from homology"/>
<keyword evidence="2 7" id="KW-0813">Transport</keyword>
<dbReference type="GO" id="GO:0055085">
    <property type="term" value="P:transmembrane transport"/>
    <property type="evidence" value="ECO:0007669"/>
    <property type="project" value="InterPro"/>
</dbReference>
<evidence type="ECO:0000313" key="9">
    <source>
        <dbReference type="EMBL" id="QFR25319.1"/>
    </source>
</evidence>
<feature type="transmembrane region" description="Helical" evidence="7">
    <location>
        <begin position="12"/>
        <end position="32"/>
    </location>
</feature>
<dbReference type="Pfam" id="PF00528">
    <property type="entry name" value="BPD_transp_1"/>
    <property type="match status" value="1"/>
</dbReference>
<dbReference type="Gene3D" id="1.10.3720.10">
    <property type="entry name" value="MetI-like"/>
    <property type="match status" value="1"/>
</dbReference>
<feature type="transmembrane region" description="Helical" evidence="7">
    <location>
        <begin position="264"/>
        <end position="286"/>
    </location>
</feature>
<keyword evidence="6 7" id="KW-0472">Membrane</keyword>
<dbReference type="CDD" id="cd06261">
    <property type="entry name" value="TM_PBP2"/>
    <property type="match status" value="1"/>
</dbReference>
<keyword evidence="5 7" id="KW-1133">Transmembrane helix</keyword>
<evidence type="ECO:0000259" key="8">
    <source>
        <dbReference type="PROSITE" id="PS50928"/>
    </source>
</evidence>
<dbReference type="InterPro" id="IPR000515">
    <property type="entry name" value="MetI-like"/>
</dbReference>
<feature type="transmembrane region" description="Helical" evidence="7">
    <location>
        <begin position="76"/>
        <end position="95"/>
    </location>
</feature>
<dbReference type="SUPFAM" id="SSF161098">
    <property type="entry name" value="MetI-like"/>
    <property type="match status" value="1"/>
</dbReference>
<comment type="subcellular location">
    <subcellularLocation>
        <location evidence="1 7">Cell membrane</location>
        <topology evidence="1 7">Multi-pass membrane protein</topology>
    </subcellularLocation>
</comment>
<keyword evidence="3" id="KW-1003">Cell membrane</keyword>
<evidence type="ECO:0000256" key="7">
    <source>
        <dbReference type="RuleBase" id="RU363032"/>
    </source>
</evidence>
<gene>
    <name evidence="9" type="ORF">D1010_17485</name>
</gene>
<evidence type="ECO:0000313" key="10">
    <source>
        <dbReference type="Proteomes" id="UP000326779"/>
    </source>
</evidence>
<protein>
    <submittedName>
        <fullName evidence="9">ABC transporter permease subunit</fullName>
    </submittedName>
</protein>
<feature type="transmembrane region" description="Helical" evidence="7">
    <location>
        <begin position="107"/>
        <end position="129"/>
    </location>
</feature>
<keyword evidence="4 7" id="KW-0812">Transmembrane</keyword>
<evidence type="ECO:0000256" key="2">
    <source>
        <dbReference type="ARBA" id="ARBA00022448"/>
    </source>
</evidence>